<dbReference type="AlphaFoldDB" id="A0A3M8DJQ6"/>
<accession>A0A3M8DJQ6</accession>
<proteinExistence type="predicted"/>
<dbReference type="Proteomes" id="UP000271031">
    <property type="component" value="Unassembled WGS sequence"/>
</dbReference>
<dbReference type="RefSeq" id="WP_122918523.1">
    <property type="nucleotide sequence ID" value="NZ_RHHQ01000011.1"/>
</dbReference>
<sequence>MRVIQHPVFTPRETEEVTFTFAGRQYTGLKGESIAAALLANGVRTLRHSEKKGEPRGLYCGIGHCYECRLHLDGAGEIRACITPVEAGMCLTPKKGGAGSEG</sequence>
<reference evidence="2 3" key="1">
    <citation type="submission" date="2018-10" db="EMBL/GenBank/DDBJ databases">
        <title>Phylogenomics of Brevibacillus.</title>
        <authorList>
            <person name="Dunlap C."/>
        </authorList>
    </citation>
    <scope>NUCLEOTIDE SEQUENCE [LARGE SCALE GENOMIC DNA]</scope>
    <source>
        <strain evidence="2 3">JCM 15716</strain>
    </source>
</reference>
<dbReference type="GO" id="GO:0051536">
    <property type="term" value="F:iron-sulfur cluster binding"/>
    <property type="evidence" value="ECO:0007669"/>
    <property type="project" value="InterPro"/>
</dbReference>
<gene>
    <name evidence="2" type="ORF">EDM56_13995</name>
</gene>
<organism evidence="2 3">
    <name type="scientific">Brevibacillus fluminis</name>
    <dbReference type="NCBI Taxonomy" id="511487"/>
    <lineage>
        <taxon>Bacteria</taxon>
        <taxon>Bacillati</taxon>
        <taxon>Bacillota</taxon>
        <taxon>Bacilli</taxon>
        <taxon>Bacillales</taxon>
        <taxon>Paenibacillaceae</taxon>
        <taxon>Brevibacillus</taxon>
    </lineage>
</organism>
<evidence type="ECO:0000256" key="1">
    <source>
        <dbReference type="ARBA" id="ARBA00023002"/>
    </source>
</evidence>
<keyword evidence="1" id="KW-0560">Oxidoreductase</keyword>
<name>A0A3M8DJQ6_9BACL</name>
<keyword evidence="3" id="KW-1185">Reference proteome</keyword>
<dbReference type="EMBL" id="RHHQ01000011">
    <property type="protein sequence ID" value="RNB87681.1"/>
    <property type="molecule type" value="Genomic_DNA"/>
</dbReference>
<dbReference type="Gene3D" id="3.10.20.440">
    <property type="entry name" value="2Fe-2S iron-sulphur cluster binding domain, sarcosine oxidase, alpha subunit, N-terminal domain"/>
    <property type="match status" value="1"/>
</dbReference>
<dbReference type="GO" id="GO:0016491">
    <property type="term" value="F:oxidoreductase activity"/>
    <property type="evidence" value="ECO:0007669"/>
    <property type="project" value="UniProtKB-KW"/>
</dbReference>
<dbReference type="Pfam" id="PF13510">
    <property type="entry name" value="Fer2_4"/>
    <property type="match status" value="1"/>
</dbReference>
<dbReference type="InterPro" id="IPR042204">
    <property type="entry name" value="2Fe-2S-bd_N"/>
</dbReference>
<dbReference type="SUPFAM" id="SSF54292">
    <property type="entry name" value="2Fe-2S ferredoxin-like"/>
    <property type="match status" value="1"/>
</dbReference>
<evidence type="ECO:0000313" key="2">
    <source>
        <dbReference type="EMBL" id="RNB87681.1"/>
    </source>
</evidence>
<dbReference type="InterPro" id="IPR036010">
    <property type="entry name" value="2Fe-2S_ferredoxin-like_sf"/>
</dbReference>
<comment type="caution">
    <text evidence="2">The sequence shown here is derived from an EMBL/GenBank/DDBJ whole genome shotgun (WGS) entry which is preliminary data.</text>
</comment>
<protein>
    <submittedName>
        <fullName evidence="2">(2Fe-2S)-binding protein</fullName>
    </submittedName>
</protein>
<evidence type="ECO:0000313" key="3">
    <source>
        <dbReference type="Proteomes" id="UP000271031"/>
    </source>
</evidence>
<dbReference type="OrthoDB" id="573392at2"/>